<feature type="domain" description="Aconitase A/isopropylmalate dehydratase small subunit swivel" evidence="11">
    <location>
        <begin position="1"/>
        <end position="116"/>
    </location>
</feature>
<comment type="similarity">
    <text evidence="4 10">Belongs to the LeuD family. LeuD type 1 subfamily.</text>
</comment>
<evidence type="ECO:0000256" key="1">
    <source>
        <dbReference type="ARBA" id="ARBA00000491"/>
    </source>
</evidence>
<dbReference type="PANTHER" id="PTHR43345">
    <property type="entry name" value="3-ISOPROPYLMALATE DEHYDRATASE SMALL SUBUNIT 2-RELATED-RELATED"/>
    <property type="match status" value="1"/>
</dbReference>
<protein>
    <recommendedName>
        <fullName evidence="10">3-isopropylmalate dehydratase small subunit</fullName>
        <ecNumber evidence="10">4.2.1.33</ecNumber>
    </recommendedName>
    <alternativeName>
        <fullName evidence="10">Alpha-IPM isomerase</fullName>
        <shortName evidence="10">IPMI</shortName>
    </alternativeName>
    <alternativeName>
        <fullName evidence="10">Isopropylmalate isomerase</fullName>
    </alternativeName>
</protein>
<dbReference type="EC" id="4.2.1.33" evidence="10"/>
<accession>A0A6N6JNT5</accession>
<evidence type="ECO:0000256" key="3">
    <source>
        <dbReference type="ARBA" id="ARBA00004729"/>
    </source>
</evidence>
<dbReference type="GO" id="GO:0009098">
    <property type="term" value="P:L-leucine biosynthetic process"/>
    <property type="evidence" value="ECO:0007669"/>
    <property type="project" value="UniProtKB-UniRule"/>
</dbReference>
<evidence type="ECO:0000256" key="9">
    <source>
        <dbReference type="ARBA" id="ARBA00023304"/>
    </source>
</evidence>
<evidence type="ECO:0000259" key="11">
    <source>
        <dbReference type="Pfam" id="PF00694"/>
    </source>
</evidence>
<dbReference type="Pfam" id="PF00694">
    <property type="entry name" value="Aconitase_C"/>
    <property type="match status" value="1"/>
</dbReference>
<dbReference type="Proteomes" id="UP000436822">
    <property type="component" value="Unassembled WGS sequence"/>
</dbReference>
<evidence type="ECO:0000256" key="7">
    <source>
        <dbReference type="ARBA" id="ARBA00022605"/>
    </source>
</evidence>
<evidence type="ECO:0000256" key="2">
    <source>
        <dbReference type="ARBA" id="ARBA00002695"/>
    </source>
</evidence>
<dbReference type="GO" id="GO:0003861">
    <property type="term" value="F:3-isopropylmalate dehydratase activity"/>
    <property type="evidence" value="ECO:0007669"/>
    <property type="project" value="UniProtKB-UniRule"/>
</dbReference>
<evidence type="ECO:0000256" key="5">
    <source>
        <dbReference type="ARBA" id="ARBA00011271"/>
    </source>
</evidence>
<gene>
    <name evidence="12" type="primary">leuD_2</name>
    <name evidence="10" type="synonym">leuD</name>
    <name evidence="12" type="ORF">KIN_41260</name>
</gene>
<dbReference type="InterPro" id="IPR000573">
    <property type="entry name" value="AconitaseA/IPMdHydase_ssu_swvl"/>
</dbReference>
<dbReference type="RefSeq" id="WP_159810670.1">
    <property type="nucleotide sequence ID" value="NZ_BLJE01000007.1"/>
</dbReference>
<dbReference type="EMBL" id="BLJE01000007">
    <property type="protein sequence ID" value="GFE67052.1"/>
    <property type="molecule type" value="Genomic_DNA"/>
</dbReference>
<dbReference type="UniPathway" id="UPA00048">
    <property type="reaction ID" value="UER00071"/>
</dbReference>
<dbReference type="InterPro" id="IPR004431">
    <property type="entry name" value="3-IsopropMal_deHydase_ssu"/>
</dbReference>
<comment type="pathway">
    <text evidence="3 10">Amino-acid biosynthesis; L-leucine biosynthesis; L-leucine from 3-methyl-2-oxobutanoate: step 2/4.</text>
</comment>
<organism evidence="12 13">
    <name type="scientific">Litoreibacter roseus</name>
    <dbReference type="NCBI Taxonomy" id="2601869"/>
    <lineage>
        <taxon>Bacteria</taxon>
        <taxon>Pseudomonadati</taxon>
        <taxon>Pseudomonadota</taxon>
        <taxon>Alphaproteobacteria</taxon>
        <taxon>Rhodobacterales</taxon>
        <taxon>Roseobacteraceae</taxon>
        <taxon>Litoreibacter</taxon>
    </lineage>
</organism>
<keyword evidence="7 10" id="KW-0028">Amino-acid biosynthesis</keyword>
<keyword evidence="8 10" id="KW-0456">Lyase</keyword>
<dbReference type="Gene3D" id="3.20.19.10">
    <property type="entry name" value="Aconitase, domain 4"/>
    <property type="match status" value="1"/>
</dbReference>
<dbReference type="NCBIfam" id="NF002458">
    <property type="entry name" value="PRK01641.1"/>
    <property type="match status" value="1"/>
</dbReference>
<evidence type="ECO:0000256" key="10">
    <source>
        <dbReference type="HAMAP-Rule" id="MF_01031"/>
    </source>
</evidence>
<dbReference type="HAMAP" id="MF_01031">
    <property type="entry name" value="LeuD_type1"/>
    <property type="match status" value="1"/>
</dbReference>
<sequence>MTPFTTHTGIAAALPMPNLDTDVIIPKQFLKRIDREGLAEGVFFDLFKDQEFVLNRPPWDTASILICGENFGCGSSREYAVWGLMQWGIRAIIAPSFAGIFFGNCEKNGLLAVDMPADDVEELSWLAQDPATAQIGIDLHQQRIIQGGSNWQFDIPAARKALLLEGKDHIACTLEHETEIATFERHHGSDAVH</sequence>
<dbReference type="GO" id="GO:0009316">
    <property type="term" value="C:3-isopropylmalate dehydratase complex"/>
    <property type="evidence" value="ECO:0007669"/>
    <property type="project" value="InterPro"/>
</dbReference>
<dbReference type="OrthoDB" id="9777465at2"/>
<dbReference type="InterPro" id="IPR050075">
    <property type="entry name" value="LeuD"/>
</dbReference>
<keyword evidence="13" id="KW-1185">Reference proteome</keyword>
<evidence type="ECO:0000313" key="12">
    <source>
        <dbReference type="EMBL" id="GFE67052.1"/>
    </source>
</evidence>
<comment type="function">
    <text evidence="2 10">Catalyzes the isomerization between 2-isopropylmalate and 3-isopropylmalate, via the formation of 2-isopropylmaleate.</text>
</comment>
<comment type="catalytic activity">
    <reaction evidence="1 10">
        <text>(2R,3S)-3-isopropylmalate = (2S)-2-isopropylmalate</text>
        <dbReference type="Rhea" id="RHEA:32287"/>
        <dbReference type="ChEBI" id="CHEBI:1178"/>
        <dbReference type="ChEBI" id="CHEBI:35121"/>
        <dbReference type="EC" id="4.2.1.33"/>
    </reaction>
</comment>
<dbReference type="SUPFAM" id="SSF52016">
    <property type="entry name" value="LeuD/IlvD-like"/>
    <property type="match status" value="1"/>
</dbReference>
<name>A0A6N6JNT5_9RHOB</name>
<dbReference type="InterPro" id="IPR033940">
    <property type="entry name" value="IPMI_Swivel"/>
</dbReference>
<evidence type="ECO:0000256" key="4">
    <source>
        <dbReference type="ARBA" id="ARBA00009845"/>
    </source>
</evidence>
<comment type="subunit">
    <text evidence="5 10">Heterodimer of LeuC and LeuD.</text>
</comment>
<evidence type="ECO:0000256" key="8">
    <source>
        <dbReference type="ARBA" id="ARBA00023239"/>
    </source>
</evidence>
<dbReference type="AlphaFoldDB" id="A0A6N6JNT5"/>
<evidence type="ECO:0000313" key="13">
    <source>
        <dbReference type="Proteomes" id="UP000436822"/>
    </source>
</evidence>
<proteinExistence type="inferred from homology"/>
<evidence type="ECO:0000256" key="6">
    <source>
        <dbReference type="ARBA" id="ARBA00022430"/>
    </source>
</evidence>
<dbReference type="CDD" id="cd01577">
    <property type="entry name" value="IPMI_Swivel"/>
    <property type="match status" value="1"/>
</dbReference>
<keyword evidence="6 10" id="KW-0432">Leucine biosynthesis</keyword>
<comment type="caution">
    <text evidence="12">The sequence shown here is derived from an EMBL/GenBank/DDBJ whole genome shotgun (WGS) entry which is preliminary data.</text>
</comment>
<dbReference type="NCBIfam" id="TIGR00171">
    <property type="entry name" value="leuD"/>
    <property type="match status" value="1"/>
</dbReference>
<dbReference type="PANTHER" id="PTHR43345:SF5">
    <property type="entry name" value="3-ISOPROPYLMALATE DEHYDRATASE SMALL SUBUNIT"/>
    <property type="match status" value="1"/>
</dbReference>
<dbReference type="InterPro" id="IPR015928">
    <property type="entry name" value="Aconitase/3IPM_dehydase_swvl"/>
</dbReference>
<reference evidence="12 13" key="1">
    <citation type="submission" date="2019-12" db="EMBL/GenBank/DDBJ databases">
        <title>Litoreibacter badius sp. nov., a novel bacteriochlorophyll a-containing bacterium in the genus Litoreibacter.</title>
        <authorList>
            <person name="Kanamuro M."/>
            <person name="Takabe Y."/>
            <person name="Mori K."/>
            <person name="Takaichi S."/>
            <person name="Hanada S."/>
        </authorList>
    </citation>
    <scope>NUCLEOTIDE SEQUENCE [LARGE SCALE GENOMIC DNA]</scope>
    <source>
        <strain evidence="12 13">K6</strain>
    </source>
</reference>
<keyword evidence="9 10" id="KW-0100">Branched-chain amino acid biosynthesis</keyword>